<dbReference type="InterPro" id="IPR046335">
    <property type="entry name" value="LacI/GalR-like_sensor"/>
</dbReference>
<evidence type="ECO:0000256" key="3">
    <source>
        <dbReference type="ARBA" id="ARBA00023163"/>
    </source>
</evidence>
<gene>
    <name evidence="5" type="ORF">C8D82_1565</name>
</gene>
<evidence type="ECO:0000259" key="4">
    <source>
        <dbReference type="PROSITE" id="PS50949"/>
    </source>
</evidence>
<dbReference type="Gene3D" id="3.40.50.2300">
    <property type="match status" value="2"/>
</dbReference>
<dbReference type="GO" id="GO:0000976">
    <property type="term" value="F:transcription cis-regulatory region binding"/>
    <property type="evidence" value="ECO:0007669"/>
    <property type="project" value="TreeGrafter"/>
</dbReference>
<protein>
    <submittedName>
        <fullName evidence="5">LacI family transcriptional regulator</fullName>
    </submittedName>
</protein>
<evidence type="ECO:0000256" key="1">
    <source>
        <dbReference type="ARBA" id="ARBA00023015"/>
    </source>
</evidence>
<dbReference type="CDD" id="cd06267">
    <property type="entry name" value="PBP1_LacI_sugar_binding-like"/>
    <property type="match status" value="1"/>
</dbReference>
<dbReference type="AlphaFoldDB" id="A0A2U1AB99"/>
<name>A0A2U1AB99_9BACT</name>
<feature type="domain" description="HTH gntR-type" evidence="4">
    <location>
        <begin position="8"/>
        <end position="76"/>
    </location>
</feature>
<keyword evidence="2" id="KW-0238">DNA-binding</keyword>
<evidence type="ECO:0000313" key="5">
    <source>
        <dbReference type="EMBL" id="PVY32033.1"/>
    </source>
</evidence>
<dbReference type="SUPFAM" id="SSF53822">
    <property type="entry name" value="Periplasmic binding protein-like I"/>
    <property type="match status" value="1"/>
</dbReference>
<dbReference type="EMBL" id="QEKH01000056">
    <property type="protein sequence ID" value="PVY32033.1"/>
    <property type="molecule type" value="Genomic_DNA"/>
</dbReference>
<dbReference type="InterPro" id="IPR028082">
    <property type="entry name" value="Peripla_BP_I"/>
</dbReference>
<keyword evidence="6" id="KW-1185">Reference proteome</keyword>
<dbReference type="PRINTS" id="PR00035">
    <property type="entry name" value="HTHGNTR"/>
</dbReference>
<proteinExistence type="predicted"/>
<dbReference type="SUPFAM" id="SSF46785">
    <property type="entry name" value="Winged helix' DNA-binding domain"/>
    <property type="match status" value="1"/>
</dbReference>
<dbReference type="PANTHER" id="PTHR30146">
    <property type="entry name" value="LACI-RELATED TRANSCRIPTIONAL REPRESSOR"/>
    <property type="match status" value="1"/>
</dbReference>
<dbReference type="InterPro" id="IPR036388">
    <property type="entry name" value="WH-like_DNA-bd_sf"/>
</dbReference>
<sequence>METSMNYHGKSGRLTELFLGDLAAERFSPEEYLPSEQKLAEHYQASRNTIRRIIGNLLDDGTLTRCDNHRVRINPEKYHELKAARAVPRQITLAFAYAAYPDAMISDVLAGLKRYTAEHDLRLQQLTSPTGHEPMLRALAHAGSLGIDGVLVLPYFMEEYVNVINRLADSGVAVATLSELPGTHCSSICSDDYSGAFAAVNRLIGKYNRPVHFFGPRGEASSTLDRYNAYCRAMTEAGFDREIKTHTSEIQAYGKDPESWTLEDKQERTAELAEAFLKKLKPPASIFCINDYMAQGIYRAAKRLRLEIGRDLTVTGFDDLPMARRLTPPLTSVRSPQGEVGYQAAALLHRLVAGELNIPVHLRVPMEVIERASC</sequence>
<dbReference type="Pfam" id="PF13377">
    <property type="entry name" value="Peripla_BP_3"/>
    <property type="match status" value="1"/>
</dbReference>
<accession>A0A2U1AB99</accession>
<dbReference type="Proteomes" id="UP000245959">
    <property type="component" value="Unassembled WGS sequence"/>
</dbReference>
<dbReference type="GO" id="GO:0003700">
    <property type="term" value="F:DNA-binding transcription factor activity"/>
    <property type="evidence" value="ECO:0007669"/>
    <property type="project" value="InterPro"/>
</dbReference>
<dbReference type="PROSITE" id="PS50949">
    <property type="entry name" value="HTH_GNTR"/>
    <property type="match status" value="1"/>
</dbReference>
<dbReference type="Pfam" id="PF00392">
    <property type="entry name" value="GntR"/>
    <property type="match status" value="1"/>
</dbReference>
<dbReference type="Gene3D" id="1.10.10.10">
    <property type="entry name" value="Winged helix-like DNA-binding domain superfamily/Winged helix DNA-binding domain"/>
    <property type="match status" value="1"/>
</dbReference>
<evidence type="ECO:0000256" key="2">
    <source>
        <dbReference type="ARBA" id="ARBA00023125"/>
    </source>
</evidence>
<keyword evidence="3" id="KW-0804">Transcription</keyword>
<dbReference type="PANTHER" id="PTHR30146:SF109">
    <property type="entry name" value="HTH-TYPE TRANSCRIPTIONAL REGULATOR GALS"/>
    <property type="match status" value="1"/>
</dbReference>
<keyword evidence="1" id="KW-0805">Transcription regulation</keyword>
<dbReference type="InterPro" id="IPR036390">
    <property type="entry name" value="WH_DNA-bd_sf"/>
</dbReference>
<organism evidence="5 6">
    <name type="scientific">Victivallis vadensis</name>
    <dbReference type="NCBI Taxonomy" id="172901"/>
    <lineage>
        <taxon>Bacteria</taxon>
        <taxon>Pseudomonadati</taxon>
        <taxon>Lentisphaerota</taxon>
        <taxon>Lentisphaeria</taxon>
        <taxon>Victivallales</taxon>
        <taxon>Victivallaceae</taxon>
        <taxon>Victivallis</taxon>
    </lineage>
</organism>
<dbReference type="InterPro" id="IPR000524">
    <property type="entry name" value="Tscrpt_reg_HTH_GntR"/>
</dbReference>
<evidence type="ECO:0000313" key="6">
    <source>
        <dbReference type="Proteomes" id="UP000245959"/>
    </source>
</evidence>
<reference evidence="5 6" key="1">
    <citation type="submission" date="2018-04" db="EMBL/GenBank/DDBJ databases">
        <title>Genomic Encyclopedia of Type Strains, Phase IV (KMG-IV): sequencing the most valuable type-strain genomes for metagenomic binning, comparative biology and taxonomic classification.</title>
        <authorList>
            <person name="Goeker M."/>
        </authorList>
    </citation>
    <scope>NUCLEOTIDE SEQUENCE [LARGE SCALE GENOMIC DNA]</scope>
    <source>
        <strain evidence="5 6">DSM 14823</strain>
    </source>
</reference>
<comment type="caution">
    <text evidence="5">The sequence shown here is derived from an EMBL/GenBank/DDBJ whole genome shotgun (WGS) entry which is preliminary data.</text>
</comment>